<dbReference type="Proteomes" id="UP001168877">
    <property type="component" value="Unassembled WGS sequence"/>
</dbReference>
<evidence type="ECO:0000256" key="1">
    <source>
        <dbReference type="SAM" id="MobiDB-lite"/>
    </source>
</evidence>
<dbReference type="EMBL" id="JAUESC010000386">
    <property type="protein sequence ID" value="KAK0575522.1"/>
    <property type="molecule type" value="Genomic_DNA"/>
</dbReference>
<organism evidence="2 3">
    <name type="scientific">Acer saccharum</name>
    <name type="common">Sugar maple</name>
    <dbReference type="NCBI Taxonomy" id="4024"/>
    <lineage>
        <taxon>Eukaryota</taxon>
        <taxon>Viridiplantae</taxon>
        <taxon>Streptophyta</taxon>
        <taxon>Embryophyta</taxon>
        <taxon>Tracheophyta</taxon>
        <taxon>Spermatophyta</taxon>
        <taxon>Magnoliopsida</taxon>
        <taxon>eudicotyledons</taxon>
        <taxon>Gunneridae</taxon>
        <taxon>Pentapetalae</taxon>
        <taxon>rosids</taxon>
        <taxon>malvids</taxon>
        <taxon>Sapindales</taxon>
        <taxon>Sapindaceae</taxon>
        <taxon>Hippocastanoideae</taxon>
        <taxon>Acereae</taxon>
        <taxon>Acer</taxon>
    </lineage>
</organism>
<comment type="caution">
    <text evidence="2">The sequence shown here is derived from an EMBL/GenBank/DDBJ whole genome shotgun (WGS) entry which is preliminary data.</text>
</comment>
<gene>
    <name evidence="2" type="ORF">LWI29_002128</name>
</gene>
<protein>
    <submittedName>
        <fullName evidence="2">Uncharacterized protein</fullName>
    </submittedName>
</protein>
<feature type="region of interest" description="Disordered" evidence="1">
    <location>
        <begin position="89"/>
        <end position="131"/>
    </location>
</feature>
<keyword evidence="3" id="KW-1185">Reference proteome</keyword>
<name>A0AA39RNL7_ACESA</name>
<dbReference type="AlphaFoldDB" id="A0AA39RNL7"/>
<evidence type="ECO:0000313" key="3">
    <source>
        <dbReference type="Proteomes" id="UP001168877"/>
    </source>
</evidence>
<evidence type="ECO:0000313" key="2">
    <source>
        <dbReference type="EMBL" id="KAK0575522.1"/>
    </source>
</evidence>
<accession>A0AA39RNL7</accession>
<proteinExistence type="predicted"/>
<reference evidence="2" key="2">
    <citation type="submission" date="2023-06" db="EMBL/GenBank/DDBJ databases">
        <authorList>
            <person name="Swenson N.G."/>
            <person name="Wegrzyn J.L."/>
            <person name="Mcevoy S.L."/>
        </authorList>
    </citation>
    <scope>NUCLEOTIDE SEQUENCE</scope>
    <source>
        <strain evidence="2">NS2018</strain>
        <tissue evidence="2">Leaf</tissue>
    </source>
</reference>
<sequence length="131" mass="14008">MSVGVFVHGSIQSSGLLVHGNKSYADLFKTSHSLPRGKAIVGKVDLLVGSSLPLSSIRMIELVLLDDRVGIVSPSVERVERDERVVLRNGSGSSCSPILDVDSDVQVQGPERPLSDSQSELRPIADSSWAN</sequence>
<reference evidence="2" key="1">
    <citation type="journal article" date="2022" name="Plant J.">
        <title>Strategies of tolerance reflected in two North American maple genomes.</title>
        <authorList>
            <person name="McEvoy S.L."/>
            <person name="Sezen U.U."/>
            <person name="Trouern-Trend A."/>
            <person name="McMahon S.M."/>
            <person name="Schaberg P.G."/>
            <person name="Yang J."/>
            <person name="Wegrzyn J.L."/>
            <person name="Swenson N.G."/>
        </authorList>
    </citation>
    <scope>NUCLEOTIDE SEQUENCE</scope>
    <source>
        <strain evidence="2">NS2018</strain>
    </source>
</reference>